<organism evidence="5 6">
    <name type="scientific">Arcicella aurantiaca</name>
    <dbReference type="NCBI Taxonomy" id="591202"/>
    <lineage>
        <taxon>Bacteria</taxon>
        <taxon>Pseudomonadati</taxon>
        <taxon>Bacteroidota</taxon>
        <taxon>Cytophagia</taxon>
        <taxon>Cytophagales</taxon>
        <taxon>Flectobacillaceae</taxon>
        <taxon>Arcicella</taxon>
    </lineage>
</organism>
<dbReference type="OrthoDB" id="9762792at2"/>
<evidence type="ECO:0000313" key="5">
    <source>
        <dbReference type="EMBL" id="PWK29190.1"/>
    </source>
</evidence>
<dbReference type="Gene3D" id="3.90.320.10">
    <property type="match status" value="1"/>
</dbReference>
<dbReference type="Pfam" id="PF12705">
    <property type="entry name" value="PDDEXK_1"/>
    <property type="match status" value="1"/>
</dbReference>
<accession>A0A316EF29</accession>
<evidence type="ECO:0000256" key="2">
    <source>
        <dbReference type="SAM" id="MobiDB-lite"/>
    </source>
</evidence>
<keyword evidence="5" id="KW-0378">Hydrolase</keyword>
<dbReference type="CDD" id="cd01038">
    <property type="entry name" value="Endonuclease_DUF559"/>
    <property type="match status" value="1"/>
</dbReference>
<dbReference type="PANTHER" id="PTHR38590:SF1">
    <property type="entry name" value="BLL0828 PROTEIN"/>
    <property type="match status" value="1"/>
</dbReference>
<evidence type="ECO:0000259" key="3">
    <source>
        <dbReference type="Pfam" id="PF04480"/>
    </source>
</evidence>
<dbReference type="Proteomes" id="UP000245489">
    <property type="component" value="Unassembled WGS sequence"/>
</dbReference>
<dbReference type="EMBL" id="QGGO01000001">
    <property type="protein sequence ID" value="PWK29190.1"/>
    <property type="molecule type" value="Genomic_DNA"/>
</dbReference>
<keyword evidence="5" id="KW-0540">Nuclease</keyword>
<feature type="coiled-coil region" evidence="1">
    <location>
        <begin position="1059"/>
        <end position="1086"/>
    </location>
</feature>
<feature type="domain" description="DUF559" evidence="3">
    <location>
        <begin position="476"/>
        <end position="584"/>
    </location>
</feature>
<keyword evidence="5" id="KW-0255">Endonuclease</keyword>
<dbReference type="InterPro" id="IPR027417">
    <property type="entry name" value="P-loop_NTPase"/>
</dbReference>
<name>A0A316EF29_9BACT</name>
<dbReference type="SUPFAM" id="SSF52980">
    <property type="entry name" value="Restriction endonuclease-like"/>
    <property type="match status" value="2"/>
</dbReference>
<dbReference type="InterPro" id="IPR047216">
    <property type="entry name" value="Endonuclease_DUF559_bact"/>
</dbReference>
<sequence>MQTFLDRSAQYIYSQHSHNQLSKVCIVIPSRRGVLYFKQALAQLSDVPFLAPDVLSVDDFVMQMTGLRQIDQVALLFELYDVFKEIDPNVAFEKFMTWASTLLNDFDKIDQYLVDAKALFSYMSEAKALERWQMQLGESQKDKNLKTDRTDRYFKLFENIFSVYQNLRNRLSEQGLVYRGMAYRDLAENVDKYILEKDKHLKYYFVGFNALSDAEERIIRTLLKRRDFAETLWDTDTYILKNKDQKAGAWLRYYKEGDDKNGIPPLYNKEWLWETDELVKGTKNIQVIGVSNASIQAKVAGHIYRSWNAEKEEGEKVKEENAQTAIVLGDENLLVPVMNSLDESVKDFNITMGLSLKNSMLFTLIDSLFELQRNLVEFKTEDGGTVRIPKFSHRQVVKVLNHPFLRRWELMKYSDKPHPKRRSPQPLSDGEGGIRPNQFADENSPLHRRGVGATDASGEVLEHKFYQKSGYEEWKYLKQFARDNRKNPTESEEILWEKLRNKQLGDFRVRRQHSINSFIVDFVFLKQNLIIELDGGIHEVDDNPKYDEYRTQELNAEGFRVLRFKNEEVLENVDEVLKTILYYLNNITKQSGIEVSDENSPLSRRGVGATDASGEVNTEALNPIRKTLREITERNRVFLSSKELLEIAENDSLFEVIFKHWNNNPQNAIKCFYALIDLLRDVYKESQDAVETEYLYQFYLILQRMEGILEARKDTVTMRSFKTFLFEFIKQTKIPFESETDESLQIMGMLETRTLDFEKVIILSVNEGTLPQGKRQNTLIPFDALSDPQFNLPTHNHADSVMAYHFFRLLQRAKEIVLVHVLPSDTYGAGEKSRFLLQIEHELAKFNKNITLSYPTVKFIAGDEEREEETKLEIQKTDDILAFIEKEITEKGIYPSHMNQYLDCSLKYYFSKIAGIAEEETVEEKIGVDTFGNWIHKTFENIDSEFVANGGVVEKEDLETVLKNIQSYLKQAFKETNQGLRAEEGMNYILYQVGETIVKKFLRYQLDNELFPLELLDVEKTLKVQFVAQVNNKTLPVKIAGRIDRMDRAGGNKIRVIDYKTGKVEAKDLKINIEDLAENLLIDKEKDKFRQLWLYKYMVLKQMTSKNGLTINGIKLNEVENEVSSGIYSFRNIEAGLLQQSIEFQEGETIQDFIFESEKYLQNFVSDLLDPEKPFEKRKDVENCVYCDYRRICGR</sequence>
<dbReference type="InterPro" id="IPR038726">
    <property type="entry name" value="PDDEXK_AddAB-type"/>
</dbReference>
<feature type="domain" description="PD-(D/E)XK endonuclease-like" evidence="4">
    <location>
        <begin position="895"/>
        <end position="1193"/>
    </location>
</feature>
<feature type="region of interest" description="Disordered" evidence="2">
    <location>
        <begin position="415"/>
        <end position="453"/>
    </location>
</feature>
<comment type="caution">
    <text evidence="5">The sequence shown here is derived from an EMBL/GenBank/DDBJ whole genome shotgun (WGS) entry which is preliminary data.</text>
</comment>
<proteinExistence type="predicted"/>
<dbReference type="Pfam" id="PF04480">
    <property type="entry name" value="DUF559"/>
    <property type="match status" value="1"/>
</dbReference>
<dbReference type="InterPro" id="IPR011335">
    <property type="entry name" value="Restrct_endonuc-II-like"/>
</dbReference>
<evidence type="ECO:0000256" key="1">
    <source>
        <dbReference type="SAM" id="Coils"/>
    </source>
</evidence>
<dbReference type="InterPro" id="IPR007569">
    <property type="entry name" value="DUF559"/>
</dbReference>
<evidence type="ECO:0000313" key="6">
    <source>
        <dbReference type="Proteomes" id="UP000245489"/>
    </source>
</evidence>
<reference evidence="5 6" key="1">
    <citation type="submission" date="2018-05" db="EMBL/GenBank/DDBJ databases">
        <title>Genomic Encyclopedia of Archaeal and Bacterial Type Strains, Phase II (KMG-II): from individual species to whole genera.</title>
        <authorList>
            <person name="Goeker M."/>
        </authorList>
    </citation>
    <scope>NUCLEOTIDE SEQUENCE [LARGE SCALE GENOMIC DNA]</scope>
    <source>
        <strain evidence="5 6">DSM 22214</strain>
    </source>
</reference>
<evidence type="ECO:0000259" key="4">
    <source>
        <dbReference type="Pfam" id="PF12705"/>
    </source>
</evidence>
<dbReference type="Gene3D" id="3.40.960.10">
    <property type="entry name" value="VSR Endonuclease"/>
    <property type="match status" value="1"/>
</dbReference>
<keyword evidence="1" id="KW-0175">Coiled coil</keyword>
<dbReference type="RefSeq" id="WP_109740828.1">
    <property type="nucleotide sequence ID" value="NZ_QGGO01000001.1"/>
</dbReference>
<dbReference type="SUPFAM" id="SSF52540">
    <property type="entry name" value="P-loop containing nucleoside triphosphate hydrolases"/>
    <property type="match status" value="1"/>
</dbReference>
<dbReference type="GO" id="GO:0004519">
    <property type="term" value="F:endonuclease activity"/>
    <property type="evidence" value="ECO:0007669"/>
    <property type="project" value="UniProtKB-KW"/>
</dbReference>
<dbReference type="AlphaFoldDB" id="A0A316EF29"/>
<dbReference type="PANTHER" id="PTHR38590">
    <property type="entry name" value="BLL0828 PROTEIN"/>
    <property type="match status" value="1"/>
</dbReference>
<dbReference type="InterPro" id="IPR011604">
    <property type="entry name" value="PDDEXK-like_dom_sf"/>
</dbReference>
<gene>
    <name evidence="5" type="ORF">LV89_00028</name>
</gene>
<keyword evidence="6" id="KW-1185">Reference proteome</keyword>
<protein>
    <submittedName>
        <fullName evidence="5">Very-short-patch-repair endonuclease</fullName>
    </submittedName>
</protein>